<dbReference type="Pfam" id="PF00005">
    <property type="entry name" value="ABC_tran"/>
    <property type="match status" value="1"/>
</dbReference>
<dbReference type="Gene3D" id="3.40.50.300">
    <property type="entry name" value="P-loop containing nucleotide triphosphate hydrolases"/>
    <property type="match status" value="2"/>
</dbReference>
<dbReference type="InterPro" id="IPR027417">
    <property type="entry name" value="P-loop_NTPase"/>
</dbReference>
<dbReference type="Proteomes" id="UP001187734">
    <property type="component" value="Unassembled WGS sequence"/>
</dbReference>
<keyword evidence="1" id="KW-0547">Nucleotide-binding</keyword>
<evidence type="ECO:0000313" key="6">
    <source>
        <dbReference type="Proteomes" id="UP001187734"/>
    </source>
</evidence>
<dbReference type="GO" id="GO:0016020">
    <property type="term" value="C:membrane"/>
    <property type="evidence" value="ECO:0007669"/>
    <property type="project" value="TreeGrafter"/>
</dbReference>
<protein>
    <recommendedName>
        <fullName evidence="4">ABC transporter domain-containing protein</fullName>
    </recommendedName>
</protein>
<evidence type="ECO:0000313" key="5">
    <source>
        <dbReference type="EMBL" id="SPJ78215.1"/>
    </source>
</evidence>
<feature type="region of interest" description="Disordered" evidence="3">
    <location>
        <begin position="139"/>
        <end position="163"/>
    </location>
</feature>
<dbReference type="GO" id="GO:0016887">
    <property type="term" value="F:ATP hydrolysis activity"/>
    <property type="evidence" value="ECO:0007669"/>
    <property type="project" value="InterPro"/>
</dbReference>
<evidence type="ECO:0000256" key="2">
    <source>
        <dbReference type="ARBA" id="ARBA00022840"/>
    </source>
</evidence>
<keyword evidence="6" id="KW-1185">Reference proteome</keyword>
<sequence>MLQGEVPCPRRKAALDLDIQEMKKGDQNPVASRGTNLSGGERQRLALARAVYSRRRIMIMDDVFSGMDAHTAEFVSRQLLGKRGLLRRQGTTVILATHSEDLMALADVLIILNGERIDGIGSPEALRLEGYLVHHDREHLQNDNVKETEQGQVESSSNQESPSLEQLLKPKLIVSSVDTMTESLMQNIIETDFQKCTVISVMHRLVHVTKYDKLALLDSWGLVAFDTSPKLLSSGRRMEDLYKLEGDE</sequence>
<evidence type="ECO:0000256" key="1">
    <source>
        <dbReference type="ARBA" id="ARBA00022741"/>
    </source>
</evidence>
<proteinExistence type="predicted"/>
<dbReference type="InterPro" id="IPR003439">
    <property type="entry name" value="ABC_transporter-like_ATP-bd"/>
</dbReference>
<organism evidence="5 6">
    <name type="scientific">Fusarium torulosum</name>
    <dbReference type="NCBI Taxonomy" id="33205"/>
    <lineage>
        <taxon>Eukaryota</taxon>
        <taxon>Fungi</taxon>
        <taxon>Dikarya</taxon>
        <taxon>Ascomycota</taxon>
        <taxon>Pezizomycotina</taxon>
        <taxon>Sordariomycetes</taxon>
        <taxon>Hypocreomycetidae</taxon>
        <taxon>Hypocreales</taxon>
        <taxon>Nectriaceae</taxon>
        <taxon>Fusarium</taxon>
    </lineage>
</organism>
<dbReference type="GO" id="GO:0042626">
    <property type="term" value="F:ATPase-coupled transmembrane transporter activity"/>
    <property type="evidence" value="ECO:0007669"/>
    <property type="project" value="TreeGrafter"/>
</dbReference>
<dbReference type="PANTHER" id="PTHR24223:SF404">
    <property type="entry name" value="ABC MULTIDRUG TRANSPORTER (EUROFUNG)-RELATED"/>
    <property type="match status" value="1"/>
</dbReference>
<feature type="domain" description="ABC transporter" evidence="4">
    <location>
        <begin position="22"/>
        <end position="63"/>
    </location>
</feature>
<keyword evidence="2" id="KW-0067">ATP-binding</keyword>
<feature type="compositionally biased region" description="Polar residues" evidence="3">
    <location>
        <begin position="150"/>
        <end position="163"/>
    </location>
</feature>
<dbReference type="SUPFAM" id="SSF52540">
    <property type="entry name" value="P-loop containing nucleoside triphosphate hydrolases"/>
    <property type="match status" value="2"/>
</dbReference>
<dbReference type="EMBL" id="ONZP01000222">
    <property type="protein sequence ID" value="SPJ78215.1"/>
    <property type="molecule type" value="Genomic_DNA"/>
</dbReference>
<dbReference type="InterPro" id="IPR050173">
    <property type="entry name" value="ABC_transporter_C-like"/>
</dbReference>
<name>A0AAE8MAC8_9HYPO</name>
<evidence type="ECO:0000256" key="3">
    <source>
        <dbReference type="SAM" id="MobiDB-lite"/>
    </source>
</evidence>
<dbReference type="GO" id="GO:0005524">
    <property type="term" value="F:ATP binding"/>
    <property type="evidence" value="ECO:0007669"/>
    <property type="project" value="UniProtKB-KW"/>
</dbReference>
<accession>A0AAE8MAC8</accession>
<gene>
    <name evidence="5" type="ORF">FTOL_06604</name>
</gene>
<comment type="caution">
    <text evidence="5">The sequence shown here is derived from an EMBL/GenBank/DDBJ whole genome shotgun (WGS) entry which is preliminary data.</text>
</comment>
<feature type="compositionally biased region" description="Basic and acidic residues" evidence="3">
    <location>
        <begin position="139"/>
        <end position="149"/>
    </location>
</feature>
<evidence type="ECO:0000259" key="4">
    <source>
        <dbReference type="Pfam" id="PF00005"/>
    </source>
</evidence>
<dbReference type="PANTHER" id="PTHR24223">
    <property type="entry name" value="ATP-BINDING CASSETTE SUB-FAMILY C"/>
    <property type="match status" value="1"/>
</dbReference>
<dbReference type="AlphaFoldDB" id="A0AAE8MAC8"/>
<reference evidence="5" key="1">
    <citation type="submission" date="2018-03" db="EMBL/GenBank/DDBJ databases">
        <authorList>
            <person name="Guldener U."/>
        </authorList>
    </citation>
    <scope>NUCLEOTIDE SEQUENCE</scope>
</reference>